<reference evidence="2 3" key="1">
    <citation type="submission" date="2018-01" db="EMBL/GenBank/DDBJ databases">
        <authorList>
            <person name="Gaut B.S."/>
            <person name="Morton B.R."/>
            <person name="Clegg M.T."/>
            <person name="Duvall M.R."/>
        </authorList>
    </citation>
    <scope>NUCLEOTIDE SEQUENCE [LARGE SCALE GENOMIC DNA]</scope>
    <source>
        <strain evidence="2 3">HR-AV</strain>
    </source>
</reference>
<keyword evidence="1" id="KW-0472">Membrane</keyword>
<dbReference type="Proteomes" id="UP000236893">
    <property type="component" value="Unassembled WGS sequence"/>
</dbReference>
<accession>A0A2S5A2X6</accession>
<keyword evidence="1" id="KW-1133">Transmembrane helix</keyword>
<dbReference type="AlphaFoldDB" id="A0A2S5A2X6"/>
<feature type="transmembrane region" description="Helical" evidence="1">
    <location>
        <begin position="54"/>
        <end position="72"/>
    </location>
</feature>
<evidence type="ECO:0000313" key="2">
    <source>
        <dbReference type="EMBL" id="POY36916.1"/>
    </source>
</evidence>
<organism evidence="2 3">
    <name type="scientific">Solitalea longa</name>
    <dbReference type="NCBI Taxonomy" id="2079460"/>
    <lineage>
        <taxon>Bacteria</taxon>
        <taxon>Pseudomonadati</taxon>
        <taxon>Bacteroidota</taxon>
        <taxon>Sphingobacteriia</taxon>
        <taxon>Sphingobacteriales</taxon>
        <taxon>Sphingobacteriaceae</taxon>
        <taxon>Solitalea</taxon>
    </lineage>
</organism>
<comment type="caution">
    <text evidence="2">The sequence shown here is derived from an EMBL/GenBank/DDBJ whole genome shotgun (WGS) entry which is preliminary data.</text>
</comment>
<gene>
    <name evidence="2" type="ORF">C3K47_07580</name>
</gene>
<evidence type="ECO:0000313" key="3">
    <source>
        <dbReference type="Proteomes" id="UP000236893"/>
    </source>
</evidence>
<name>A0A2S5A2X6_9SPHI</name>
<sequence length="101" mass="11667">MELNVETKALNLKIKAQREKIPSISQLTKASSIYEISEESIDEHSENRFYRKEIILPALLMIITLIVGKYTGISIPELVMISIGCIWYIVSCYKVFRENEK</sequence>
<evidence type="ECO:0000256" key="1">
    <source>
        <dbReference type="SAM" id="Phobius"/>
    </source>
</evidence>
<keyword evidence="1" id="KW-0812">Transmembrane</keyword>
<dbReference type="OrthoDB" id="9874350at2"/>
<feature type="transmembrane region" description="Helical" evidence="1">
    <location>
        <begin position="78"/>
        <end position="96"/>
    </location>
</feature>
<dbReference type="EMBL" id="PQVF01000005">
    <property type="protein sequence ID" value="POY36916.1"/>
    <property type="molecule type" value="Genomic_DNA"/>
</dbReference>
<protein>
    <submittedName>
        <fullName evidence="2">Uncharacterized protein</fullName>
    </submittedName>
</protein>
<keyword evidence="3" id="KW-1185">Reference proteome</keyword>
<dbReference type="RefSeq" id="WP_103788526.1">
    <property type="nucleotide sequence ID" value="NZ_PQVF01000005.1"/>
</dbReference>
<proteinExistence type="predicted"/>